<feature type="disulfide bond" evidence="6">
    <location>
        <begin position="497"/>
        <end position="506"/>
    </location>
</feature>
<accession>A0ABM1MVL8</accession>
<protein>
    <submittedName>
        <fullName evidence="11">Laminin subunit gamma-1-like</fullName>
    </submittedName>
</protein>
<evidence type="ECO:0000256" key="2">
    <source>
        <dbReference type="ARBA" id="ARBA00022737"/>
    </source>
</evidence>
<feature type="domain" description="Laminin EGF-like" evidence="8">
    <location>
        <begin position="473"/>
        <end position="526"/>
    </location>
</feature>
<evidence type="ECO:0000256" key="5">
    <source>
        <dbReference type="ARBA" id="ARBA00023292"/>
    </source>
</evidence>
<evidence type="ECO:0000256" key="7">
    <source>
        <dbReference type="SAM" id="Coils"/>
    </source>
</evidence>
<evidence type="ECO:0000313" key="10">
    <source>
        <dbReference type="Proteomes" id="UP000695000"/>
    </source>
</evidence>
<feature type="domain" description="Laminin EGF-like" evidence="8">
    <location>
        <begin position="370"/>
        <end position="418"/>
    </location>
</feature>
<sequence length="1195" mass="134895">CNCKGFSQRCYFDTELYQKTGQGAHCLDCTANRDGTNCERCKDNFYMQQEKCVPCNCDHLGTENLQCLANGKCECKAGVTGQKCDRCKENYYKFSNSGCRHCGCNAAGSINNQAKCDHQSGGCTCKLNVDGLKCDRCKKGFFNLDKDSLVGCIPCFCNSHSVNCKSATGFSEHQITSTFEKSSEGWEAENNIELSYDVLFQSISIRGDENGLVFFRAPGIYLGNQRSSYMQFIYFSLQSNGNNVTVILEGAGCAVTHYYSTQENSLSLENYEYSIRLHENQFNASKEDFMFVISNLTAIKIGGFFLRGRLVTLNYFKLDTAIRGITNKPAKWIEECECPTGYIGQYCEFCAPGYKRVKSETNKFGICQQCECNNHAFYCDSESGKCVCNDNTEGFHCERCMKGYYGNARNGTETDCKPCGCPNNGECTYSNNTINCVSCAKGYKGNDCDSCSDGYYGDPTGHFGQKSRKCQKCDCNANVDEEATGNCNTITGECLKCIRNTVGGKCERCLPGYYGDAISGNSSCRPCDCMPNGSVRDIDGNLMCDQATGSCICKTRVIGRRCDSCEDGYYNFAGERGCSPCNCDVTGSLNKTCDAKTGQCFCKPGIAGLRCDHCEAHKYGFSSDGCKMCVCDVIGAIDLQCNDFGQCTCSENARGLKCNFCKENKHDQKRGCIDCPQCYNLILEATNRFKKEFLLIQTNLKQLEIKPIFVKDTQFENEIWKVHKDIMMMLNHSRMSMSDEIYLMGEIRFIYERQEDMLTILNNTHSYLLDTHLYLRNVSVVHLMEVEDLLKSNNLEIEETLDVLNVNGRKALEDLQQYESLFNDHSQKMVLIANNANKIADEFLTQVETKDNFYKAQASLNKSEILLNSIGIFEICLNNTQFYFDRIHSNVKEHAEVLEKIDRQVSESENLLQINVNKYKTVGKLYDEICTLKDEAQYLVGYGDNIVDLAKTKFHTLNAFDTEFQDNKVHAKEAIVNSVSLMEENQGIQLQLKEVKEPLMVAQENVNAAIVKAQYAAGLAKKTSVNALYLDNQIELLRNNVSHIISRAELMSERVENTDIEFKRLALQVGNNITLIEEAKHKIITAQNDSQEATSKVNEILRDIDDILSELEHVSDFDEDELNRLDLQLKKLEYRIKDANLENILKQLQNEQRTRNELMDRYEKEIEYLTVKVENMKQIAGSLPDGCYKKYILEP</sequence>
<dbReference type="InterPro" id="IPR000742">
    <property type="entry name" value="EGF"/>
</dbReference>
<keyword evidence="5 6" id="KW-0424">Laminin EGF-like domain</keyword>
<feature type="disulfide bond" evidence="6">
    <location>
        <begin position="553"/>
        <end position="562"/>
    </location>
</feature>
<evidence type="ECO:0000256" key="1">
    <source>
        <dbReference type="ARBA" id="ARBA00022729"/>
    </source>
</evidence>
<feature type="disulfide bond" evidence="6">
    <location>
        <begin position="602"/>
        <end position="611"/>
    </location>
</feature>
<feature type="domain" description="Laminin EGF-like" evidence="8">
    <location>
        <begin position="527"/>
        <end position="580"/>
    </location>
</feature>
<dbReference type="SUPFAM" id="SSF57997">
    <property type="entry name" value="Tropomyosin"/>
    <property type="match status" value="1"/>
</dbReference>
<dbReference type="SMART" id="SM00181">
    <property type="entry name" value="EGF"/>
    <property type="match status" value="5"/>
</dbReference>
<keyword evidence="7" id="KW-0175">Coiled coil</keyword>
<feature type="disulfide bond" evidence="6">
    <location>
        <begin position="125"/>
        <end position="134"/>
    </location>
</feature>
<keyword evidence="10" id="KW-1185">Reference proteome</keyword>
<gene>
    <name evidence="11" type="primary">LOC108564176</name>
</gene>
<dbReference type="PANTHER" id="PTHR10574:SF435">
    <property type="entry name" value="LAMININ SUBUNIT GAMMA-1"/>
    <property type="match status" value="1"/>
</dbReference>
<dbReference type="InterPro" id="IPR056863">
    <property type="entry name" value="LMN_ATRN_NET-like_EGF"/>
</dbReference>
<comment type="caution">
    <text evidence="6">Lacks conserved residue(s) required for the propagation of feature annotation.</text>
</comment>
<dbReference type="SMART" id="SM00281">
    <property type="entry name" value="LamB"/>
    <property type="match status" value="1"/>
</dbReference>
<evidence type="ECO:0000256" key="6">
    <source>
        <dbReference type="PROSITE-ProRule" id="PRU00460"/>
    </source>
</evidence>
<dbReference type="InterPro" id="IPR000034">
    <property type="entry name" value="Laminin_IV"/>
</dbReference>
<keyword evidence="4" id="KW-0325">Glycoprotein</keyword>
<dbReference type="RefSeq" id="XP_017778618.1">
    <property type="nucleotide sequence ID" value="XM_017923129.1"/>
</dbReference>
<feature type="disulfide bond" evidence="6">
    <location>
        <begin position="55"/>
        <end position="67"/>
    </location>
</feature>
<dbReference type="SMART" id="SM01411">
    <property type="entry name" value="Ephrin_rec_like"/>
    <property type="match status" value="4"/>
</dbReference>
<proteinExistence type="predicted"/>
<dbReference type="Proteomes" id="UP000695000">
    <property type="component" value="Unplaced"/>
</dbReference>
<evidence type="ECO:0000256" key="4">
    <source>
        <dbReference type="ARBA" id="ARBA00023180"/>
    </source>
</evidence>
<feature type="disulfide bond" evidence="6">
    <location>
        <begin position="75"/>
        <end position="84"/>
    </location>
</feature>
<feature type="disulfide bond" evidence="6">
    <location>
        <begin position="581"/>
        <end position="593"/>
    </location>
</feature>
<feature type="domain" description="Laminin IV type A" evidence="9">
    <location>
        <begin position="165"/>
        <end position="335"/>
    </location>
</feature>
<feature type="domain" description="Laminin EGF-like" evidence="8">
    <location>
        <begin position="581"/>
        <end position="628"/>
    </location>
</feature>
<reference evidence="11" key="1">
    <citation type="submission" date="2025-08" db="UniProtKB">
        <authorList>
            <consortium name="RefSeq"/>
        </authorList>
    </citation>
    <scope>IDENTIFICATION</scope>
    <source>
        <tissue evidence="11">Whole Larva</tissue>
    </source>
</reference>
<dbReference type="PRINTS" id="PR00011">
    <property type="entry name" value="EGFLAMININ"/>
</dbReference>
<keyword evidence="3 6" id="KW-1015">Disulfide bond</keyword>
<dbReference type="Pfam" id="PF24973">
    <property type="entry name" value="EGF_LMN_ATRN"/>
    <property type="match status" value="1"/>
</dbReference>
<keyword evidence="1" id="KW-0732">Signal</keyword>
<dbReference type="PROSITE" id="PS51115">
    <property type="entry name" value="LAMININ_IVA"/>
    <property type="match status" value="1"/>
</dbReference>
<dbReference type="SUPFAM" id="SSF57196">
    <property type="entry name" value="EGF/Laminin"/>
    <property type="match status" value="6"/>
</dbReference>
<dbReference type="GeneID" id="108564176"/>
<dbReference type="InterPro" id="IPR002049">
    <property type="entry name" value="LE_dom"/>
</dbReference>
<dbReference type="PANTHER" id="PTHR10574">
    <property type="entry name" value="NETRIN/LAMININ-RELATED"/>
    <property type="match status" value="1"/>
</dbReference>
<dbReference type="PROSITE" id="PS50027">
    <property type="entry name" value="EGF_LAM_2"/>
    <property type="match status" value="6"/>
</dbReference>
<dbReference type="PROSITE" id="PS01248">
    <property type="entry name" value="EGF_LAM_1"/>
    <property type="match status" value="5"/>
</dbReference>
<dbReference type="CDD" id="cd00055">
    <property type="entry name" value="EGF_Lam"/>
    <property type="match status" value="7"/>
</dbReference>
<feature type="non-terminal residue" evidence="11">
    <location>
        <position position="1"/>
    </location>
</feature>
<dbReference type="Pfam" id="PF00052">
    <property type="entry name" value="Laminin_B"/>
    <property type="match status" value="1"/>
</dbReference>
<evidence type="ECO:0000259" key="8">
    <source>
        <dbReference type="PROSITE" id="PS50027"/>
    </source>
</evidence>
<evidence type="ECO:0000259" key="9">
    <source>
        <dbReference type="PROSITE" id="PS51115"/>
    </source>
</evidence>
<feature type="disulfide bond" evidence="6">
    <location>
        <begin position="583"/>
        <end position="600"/>
    </location>
</feature>
<keyword evidence="2" id="KW-0677">Repeat</keyword>
<feature type="domain" description="Laminin EGF-like" evidence="8">
    <location>
        <begin position="55"/>
        <end position="101"/>
    </location>
</feature>
<evidence type="ECO:0000256" key="3">
    <source>
        <dbReference type="ARBA" id="ARBA00023157"/>
    </source>
</evidence>
<evidence type="ECO:0000313" key="11">
    <source>
        <dbReference type="RefSeq" id="XP_017778618.1"/>
    </source>
</evidence>
<feature type="coiled-coil region" evidence="7">
    <location>
        <begin position="1122"/>
        <end position="1179"/>
    </location>
</feature>
<dbReference type="SMART" id="SM00180">
    <property type="entry name" value="EGF_Lam"/>
    <property type="match status" value="10"/>
</dbReference>
<dbReference type="Pfam" id="PF00053">
    <property type="entry name" value="EGF_laminin"/>
    <property type="match status" value="8"/>
</dbReference>
<name>A0ABM1MVL8_NICVS</name>
<feature type="domain" description="Laminin EGF-like" evidence="8">
    <location>
        <begin position="102"/>
        <end position="154"/>
    </location>
</feature>
<dbReference type="Gene3D" id="2.10.25.10">
    <property type="entry name" value="Laminin"/>
    <property type="match status" value="8"/>
</dbReference>
<organism evidence="10 11">
    <name type="scientific">Nicrophorus vespilloides</name>
    <name type="common">Boreal carrion beetle</name>
    <dbReference type="NCBI Taxonomy" id="110193"/>
    <lineage>
        <taxon>Eukaryota</taxon>
        <taxon>Metazoa</taxon>
        <taxon>Ecdysozoa</taxon>
        <taxon>Arthropoda</taxon>
        <taxon>Hexapoda</taxon>
        <taxon>Insecta</taxon>
        <taxon>Pterygota</taxon>
        <taxon>Neoptera</taxon>
        <taxon>Endopterygota</taxon>
        <taxon>Coleoptera</taxon>
        <taxon>Polyphaga</taxon>
        <taxon>Staphyliniformia</taxon>
        <taxon>Silphidae</taxon>
        <taxon>Nicrophorinae</taxon>
        <taxon>Nicrophorus</taxon>
    </lineage>
</organism>
<feature type="disulfide bond" evidence="6">
    <location>
        <begin position="388"/>
        <end position="397"/>
    </location>
</feature>
<dbReference type="InterPro" id="IPR050440">
    <property type="entry name" value="Laminin/Netrin_ECM"/>
</dbReference>